<dbReference type="InterPro" id="IPR013083">
    <property type="entry name" value="Znf_RING/FYVE/PHD"/>
</dbReference>
<keyword evidence="1" id="KW-0479">Metal-binding</keyword>
<organism evidence="6 7">
    <name type="scientific">Achlya hypogyna</name>
    <name type="common">Oomycete</name>
    <name type="synonym">Protoachlya hypogyna</name>
    <dbReference type="NCBI Taxonomy" id="1202772"/>
    <lineage>
        <taxon>Eukaryota</taxon>
        <taxon>Sar</taxon>
        <taxon>Stramenopiles</taxon>
        <taxon>Oomycota</taxon>
        <taxon>Saprolegniomycetes</taxon>
        <taxon>Saprolegniales</taxon>
        <taxon>Achlyaceae</taxon>
        <taxon>Achlya</taxon>
    </lineage>
</organism>
<keyword evidence="2 4" id="KW-0863">Zinc-finger</keyword>
<dbReference type="GO" id="GO:0008270">
    <property type="term" value="F:zinc ion binding"/>
    <property type="evidence" value="ECO:0007669"/>
    <property type="project" value="UniProtKB-KW"/>
</dbReference>
<dbReference type="PROSITE" id="PS50089">
    <property type="entry name" value="ZF_RING_2"/>
    <property type="match status" value="1"/>
</dbReference>
<evidence type="ECO:0000259" key="5">
    <source>
        <dbReference type="PROSITE" id="PS50089"/>
    </source>
</evidence>
<protein>
    <recommendedName>
        <fullName evidence="5">RING-type domain-containing protein</fullName>
    </recommendedName>
</protein>
<gene>
    <name evidence="6" type="ORF">ACHHYP_16100</name>
</gene>
<dbReference type="EMBL" id="JNBR01000148">
    <property type="protein sequence ID" value="OQR96315.1"/>
    <property type="molecule type" value="Genomic_DNA"/>
</dbReference>
<reference evidence="6 7" key="1">
    <citation type="journal article" date="2014" name="Genome Biol. Evol.">
        <title>The secreted proteins of Achlya hypogyna and Thraustotheca clavata identify the ancestral oomycete secretome and reveal gene acquisitions by horizontal gene transfer.</title>
        <authorList>
            <person name="Misner I."/>
            <person name="Blouin N."/>
            <person name="Leonard G."/>
            <person name="Richards T.A."/>
            <person name="Lane C.E."/>
        </authorList>
    </citation>
    <scope>NUCLEOTIDE SEQUENCE [LARGE SCALE GENOMIC DNA]</scope>
    <source>
        <strain evidence="6 7">ATCC 48635</strain>
    </source>
</reference>
<keyword evidence="3" id="KW-0862">Zinc</keyword>
<name>A0A1V9ZE75_ACHHY</name>
<keyword evidence="7" id="KW-1185">Reference proteome</keyword>
<dbReference type="Proteomes" id="UP000243579">
    <property type="component" value="Unassembled WGS sequence"/>
</dbReference>
<evidence type="ECO:0000256" key="3">
    <source>
        <dbReference type="ARBA" id="ARBA00022833"/>
    </source>
</evidence>
<dbReference type="AlphaFoldDB" id="A0A1V9ZE75"/>
<sequence length="223" mass="24327">METETLLAQCATCAKSLEGNPEQCVTDCGHVFCVACVCRQLGHSKNRCGVCQAVVRLVRQMDPHGQDATREKPCSVKFANTTYVLYVSIWSVQDPTATLANLFDLEKTARLIHQGKVLKKGDVWPGAVVQLVGTRKSAREPTPALTAGSAYEASVVWLSWVLYVLATPLRYLYLFFHSMVIGSAYADMPQQRYAPIADTPVQPAAAAFRPPGTVAAPTETEHV</sequence>
<evidence type="ECO:0000256" key="2">
    <source>
        <dbReference type="ARBA" id="ARBA00022771"/>
    </source>
</evidence>
<comment type="caution">
    <text evidence="6">The sequence shown here is derived from an EMBL/GenBank/DDBJ whole genome shotgun (WGS) entry which is preliminary data.</text>
</comment>
<feature type="domain" description="RING-type" evidence="5">
    <location>
        <begin position="10"/>
        <end position="52"/>
    </location>
</feature>
<evidence type="ECO:0000313" key="6">
    <source>
        <dbReference type="EMBL" id="OQR96315.1"/>
    </source>
</evidence>
<proteinExistence type="predicted"/>
<evidence type="ECO:0000256" key="1">
    <source>
        <dbReference type="ARBA" id="ARBA00022723"/>
    </source>
</evidence>
<evidence type="ECO:0000256" key="4">
    <source>
        <dbReference type="PROSITE-ProRule" id="PRU00175"/>
    </source>
</evidence>
<dbReference type="InterPro" id="IPR001841">
    <property type="entry name" value="Znf_RING"/>
</dbReference>
<evidence type="ECO:0000313" key="7">
    <source>
        <dbReference type="Proteomes" id="UP000243579"/>
    </source>
</evidence>
<dbReference type="SUPFAM" id="SSF57850">
    <property type="entry name" value="RING/U-box"/>
    <property type="match status" value="1"/>
</dbReference>
<dbReference type="PROSITE" id="PS00518">
    <property type="entry name" value="ZF_RING_1"/>
    <property type="match status" value="1"/>
</dbReference>
<dbReference type="OrthoDB" id="6270329at2759"/>
<accession>A0A1V9ZE75</accession>
<dbReference type="InterPro" id="IPR017907">
    <property type="entry name" value="Znf_RING_CS"/>
</dbReference>
<dbReference type="Gene3D" id="3.30.40.10">
    <property type="entry name" value="Zinc/RING finger domain, C3HC4 (zinc finger)"/>
    <property type="match status" value="1"/>
</dbReference>